<evidence type="ECO:0000256" key="4">
    <source>
        <dbReference type="SAM" id="Phobius"/>
    </source>
</evidence>
<dbReference type="Proteomes" id="UP000006732">
    <property type="component" value="Chromosome"/>
</dbReference>
<dbReference type="PANTHER" id="PTHR10434:SF66">
    <property type="entry name" value="PHOSPHOLIPID_GLYCEROL ACYLTRANSFERASE DOMAIN-CONTAINING PROTEIN"/>
    <property type="match status" value="1"/>
</dbReference>
<evidence type="ECO:0000313" key="6">
    <source>
        <dbReference type="EMBL" id="ABK98538.1"/>
    </source>
</evidence>
<dbReference type="RefSeq" id="WP_011734847.1">
    <property type="nucleotide sequence ID" value="NC_008609.1"/>
</dbReference>
<keyword evidence="3 6" id="KW-0012">Acyltransferase</keyword>
<evidence type="ECO:0000256" key="2">
    <source>
        <dbReference type="ARBA" id="ARBA00022679"/>
    </source>
</evidence>
<evidence type="ECO:0000256" key="1">
    <source>
        <dbReference type="ARBA" id="ARBA00005189"/>
    </source>
</evidence>
<keyword evidence="4" id="KW-0472">Membrane</keyword>
<reference evidence="6 7" key="1">
    <citation type="submission" date="2006-10" db="EMBL/GenBank/DDBJ databases">
        <title>Complete sequence of chromosome of Pelobacter propionicus DSM 2379.</title>
        <authorList>
            <consortium name="US DOE Joint Genome Institute"/>
            <person name="Copeland A."/>
            <person name="Lucas S."/>
            <person name="Lapidus A."/>
            <person name="Barry K."/>
            <person name="Detter J.C."/>
            <person name="Glavina del Rio T."/>
            <person name="Hammon N."/>
            <person name="Israni S."/>
            <person name="Dalin E."/>
            <person name="Tice H."/>
            <person name="Pitluck S."/>
            <person name="Saunders E."/>
            <person name="Brettin T."/>
            <person name="Bruce D."/>
            <person name="Han C."/>
            <person name="Tapia R."/>
            <person name="Schmutz J."/>
            <person name="Larimer F."/>
            <person name="Land M."/>
            <person name="Hauser L."/>
            <person name="Kyrpides N."/>
            <person name="Kim E."/>
            <person name="Lovley D."/>
            <person name="Richardson P."/>
        </authorList>
    </citation>
    <scope>NUCLEOTIDE SEQUENCE [LARGE SCALE GENOMIC DNA]</scope>
    <source>
        <strain evidence="7">DSM 2379 / NBRC 103807 / OttBd1</strain>
    </source>
</reference>
<dbReference type="InterPro" id="IPR002123">
    <property type="entry name" value="Plipid/glycerol_acylTrfase"/>
</dbReference>
<dbReference type="SMART" id="SM00563">
    <property type="entry name" value="PlsC"/>
    <property type="match status" value="1"/>
</dbReference>
<dbReference type="HOGENOM" id="CLU_027938_6_2_7"/>
<name>A1AMG8_PELPD</name>
<comment type="pathway">
    <text evidence="1">Lipid metabolism.</text>
</comment>
<evidence type="ECO:0000259" key="5">
    <source>
        <dbReference type="SMART" id="SM00563"/>
    </source>
</evidence>
<dbReference type="GO" id="GO:0006654">
    <property type="term" value="P:phosphatidic acid biosynthetic process"/>
    <property type="evidence" value="ECO:0007669"/>
    <property type="project" value="TreeGrafter"/>
</dbReference>
<dbReference type="AlphaFoldDB" id="A1AMG8"/>
<evidence type="ECO:0000313" key="7">
    <source>
        <dbReference type="Proteomes" id="UP000006732"/>
    </source>
</evidence>
<gene>
    <name evidence="6" type="ordered locus">Ppro_0909</name>
</gene>
<keyword evidence="7" id="KW-1185">Reference proteome</keyword>
<sequence>MLQRLCLYLFNLYFYTLFLLLSAIVIPLLTLYVVCQAPFSTRRRTMKRFRAGIRRYGRVITSLPYPLIRLHYHCPENGQPEEACIFVCNHRSASDAFLMAVLPHELVQIVNVWPFRIPVLGIYARWAGYLNIRMMPPEEFMRRGTALLRDGVSLVFFPEGTRSTGRDMGSFHGSAFRLALASGAPLVPLCISGSETAPPKGSALLHPGTVRIRQMAAITRDQYRGMTPFAFKNRVWKIMGRELALMENRA</sequence>
<dbReference type="OrthoDB" id="9809618at2"/>
<organism evidence="6 7">
    <name type="scientific">Pelobacter propionicus (strain DSM 2379 / NBRC 103807 / OttBd1)</name>
    <dbReference type="NCBI Taxonomy" id="338966"/>
    <lineage>
        <taxon>Bacteria</taxon>
        <taxon>Pseudomonadati</taxon>
        <taxon>Thermodesulfobacteriota</taxon>
        <taxon>Desulfuromonadia</taxon>
        <taxon>Desulfuromonadales</taxon>
        <taxon>Desulfuromonadaceae</taxon>
        <taxon>Pelobacter</taxon>
    </lineage>
</organism>
<dbReference type="GO" id="GO:0003841">
    <property type="term" value="F:1-acylglycerol-3-phosphate O-acyltransferase activity"/>
    <property type="evidence" value="ECO:0007669"/>
    <property type="project" value="TreeGrafter"/>
</dbReference>
<dbReference type="CDD" id="cd07989">
    <property type="entry name" value="LPLAT_AGPAT-like"/>
    <property type="match status" value="1"/>
</dbReference>
<dbReference type="STRING" id="338966.Ppro_0909"/>
<keyword evidence="4" id="KW-1133">Transmembrane helix</keyword>
<dbReference type="eggNOG" id="COG0204">
    <property type="taxonomic scope" value="Bacteria"/>
</dbReference>
<dbReference type="PANTHER" id="PTHR10434">
    <property type="entry name" value="1-ACYL-SN-GLYCEROL-3-PHOSPHATE ACYLTRANSFERASE"/>
    <property type="match status" value="1"/>
</dbReference>
<dbReference type="Pfam" id="PF01553">
    <property type="entry name" value="Acyltransferase"/>
    <property type="match status" value="1"/>
</dbReference>
<dbReference type="EMBL" id="CP000482">
    <property type="protein sequence ID" value="ABK98538.1"/>
    <property type="molecule type" value="Genomic_DNA"/>
</dbReference>
<dbReference type="SUPFAM" id="SSF69593">
    <property type="entry name" value="Glycerol-3-phosphate (1)-acyltransferase"/>
    <property type="match status" value="1"/>
</dbReference>
<dbReference type="KEGG" id="ppd:Ppro_0909"/>
<proteinExistence type="predicted"/>
<protein>
    <submittedName>
        <fullName evidence="6">Phospholipid/glycerol acyltransferase</fullName>
    </submittedName>
</protein>
<accession>A1AMG8</accession>
<keyword evidence="4" id="KW-0812">Transmembrane</keyword>
<feature type="transmembrane region" description="Helical" evidence="4">
    <location>
        <begin position="12"/>
        <end position="34"/>
    </location>
</feature>
<feature type="domain" description="Phospholipid/glycerol acyltransferase" evidence="5">
    <location>
        <begin position="84"/>
        <end position="194"/>
    </location>
</feature>
<keyword evidence="2 6" id="KW-0808">Transferase</keyword>
<evidence type="ECO:0000256" key="3">
    <source>
        <dbReference type="ARBA" id="ARBA00023315"/>
    </source>
</evidence>